<keyword evidence="3" id="KW-1185">Reference proteome</keyword>
<dbReference type="GO" id="GO:0004674">
    <property type="term" value="F:protein serine/threonine kinase activity"/>
    <property type="evidence" value="ECO:0007669"/>
    <property type="project" value="TreeGrafter"/>
</dbReference>
<gene>
    <name evidence="2" type="ORF">E0L32_010409</name>
</gene>
<reference evidence="2 3" key="1">
    <citation type="submission" date="2019-06" db="EMBL/GenBank/DDBJ databases">
        <title>Draft genome sequence of the filamentous fungus Phialemoniopsis curvata isolated from diesel fuel.</title>
        <authorList>
            <person name="Varaljay V.A."/>
            <person name="Lyon W.J."/>
            <person name="Crouch A.L."/>
            <person name="Drake C.E."/>
            <person name="Hollomon J.M."/>
            <person name="Nadeau L.J."/>
            <person name="Nunn H.S."/>
            <person name="Stevenson B.S."/>
            <person name="Bojanowski C.L."/>
            <person name="Crookes-Goodson W.J."/>
        </authorList>
    </citation>
    <scope>NUCLEOTIDE SEQUENCE [LARGE SCALE GENOMIC DNA]</scope>
    <source>
        <strain evidence="2 3">D216</strain>
    </source>
</reference>
<dbReference type="InterPro" id="IPR008271">
    <property type="entry name" value="Ser/Thr_kinase_AS"/>
</dbReference>
<proteinExistence type="predicted"/>
<sequence>MSISHPGPIVEFKEHIEGHFLNGLRASGQPQRFVFSDTLTDYWTDQRINQLLLGTFLNPVHVPNDKIRKSYPKTLSILVCMDKPGYIKDFISQDLDDHRLPHLSKPQDLPVDQSFMEIFMETQWQFCPLRFEDRMYMRKVHPDHIMPIKSLDRLTPETQDVDRAVVSKAVLYSQRGSEPGSNNECTVAFKTYHGVNNKDLWENEVITFNTIENQNGSQHLIRCLGSFKTKNGNLDQYTIILEYADGGTLLNMFENEPTLHQKDRLSLYSSMFKLLLGLCNLHGMTGSNSNNWIACLHLDIKPSNILVFRGRTPGIQNYTLKLADFGFSPRRQASSGQHPQTLDTGGTQMYSAPECCQDLPEFAAQKILVGPEADVWSYGCTFSQLLVWSILGKDGLLDYDTQREAAIKINPDMYQSGYAGSFHSGTARLNVVDAFHRMVDQHAPAGDNMTKAVSDIILQDMLAFKKEDRSLPLRIYRRFRSDLRELSCEPDVSEMERPASTGSELSSYSAIPRDTGQPQLGQQQAEVVGHVIGCSAFTLPIVTIADVNDWRDRLGGKRQTPWERLKRKSRPQALPGSDTIKLLTGRDHYFIVDDSQSMASHRDQVCATLQALSYLTKGLNWNGVKLSFISNPTASPLRFTKSSKLVRLVRRKPMTRAGTMQFPLAQILSRIVKDNISPNKPVNLYILTNGNWGPNPEDLCGMDRLIGDLVHRLQKHQKQHGFLGVQLIRFGNDNAGIERLRRLDRMGRDGWRLANGKTCVWDIVDHCSFSDSVWKMLIGSLDQAVDQDESEDDLQSQIPNGECHY</sequence>
<organism evidence="2 3">
    <name type="scientific">Thyridium curvatum</name>
    <dbReference type="NCBI Taxonomy" id="1093900"/>
    <lineage>
        <taxon>Eukaryota</taxon>
        <taxon>Fungi</taxon>
        <taxon>Dikarya</taxon>
        <taxon>Ascomycota</taxon>
        <taxon>Pezizomycotina</taxon>
        <taxon>Sordariomycetes</taxon>
        <taxon>Sordariomycetidae</taxon>
        <taxon>Thyridiales</taxon>
        <taxon>Thyridiaceae</taxon>
        <taxon>Thyridium</taxon>
    </lineage>
</organism>
<dbReference type="GeneID" id="41977856"/>
<dbReference type="InParanoid" id="A0A507ANM0"/>
<dbReference type="GO" id="GO:0005524">
    <property type="term" value="F:ATP binding"/>
    <property type="evidence" value="ECO:0007669"/>
    <property type="project" value="InterPro"/>
</dbReference>
<dbReference type="AlphaFoldDB" id="A0A507ANM0"/>
<dbReference type="InterPro" id="IPR011009">
    <property type="entry name" value="Kinase-like_dom_sf"/>
</dbReference>
<protein>
    <recommendedName>
        <fullName evidence="1">Protein kinase domain-containing protein</fullName>
    </recommendedName>
</protein>
<dbReference type="PANTHER" id="PTHR24359:SF1">
    <property type="entry name" value="INHIBITOR OF NUCLEAR FACTOR KAPPA-B KINASE EPSILON SUBUNIT HOMOLOG 1-RELATED"/>
    <property type="match status" value="1"/>
</dbReference>
<dbReference type="STRING" id="1093900.A0A507ANM0"/>
<dbReference type="Proteomes" id="UP000319257">
    <property type="component" value="Unassembled WGS sequence"/>
</dbReference>
<dbReference type="PROSITE" id="PS50011">
    <property type="entry name" value="PROTEIN_KINASE_DOM"/>
    <property type="match status" value="1"/>
</dbReference>
<accession>A0A507ANM0</accession>
<dbReference type="PROSITE" id="PS00108">
    <property type="entry name" value="PROTEIN_KINASE_ST"/>
    <property type="match status" value="1"/>
</dbReference>
<feature type="domain" description="Protein kinase" evidence="1">
    <location>
        <begin position="155"/>
        <end position="483"/>
    </location>
</feature>
<evidence type="ECO:0000259" key="1">
    <source>
        <dbReference type="PROSITE" id="PS50011"/>
    </source>
</evidence>
<dbReference type="EMBL" id="SKBQ01000083">
    <property type="protein sequence ID" value="TPX07954.1"/>
    <property type="molecule type" value="Genomic_DNA"/>
</dbReference>
<comment type="caution">
    <text evidence="2">The sequence shown here is derived from an EMBL/GenBank/DDBJ whole genome shotgun (WGS) entry which is preliminary data.</text>
</comment>
<dbReference type="InterPro" id="IPR000719">
    <property type="entry name" value="Prot_kinase_dom"/>
</dbReference>
<dbReference type="Gene3D" id="1.10.510.10">
    <property type="entry name" value="Transferase(Phosphotransferase) domain 1"/>
    <property type="match status" value="1"/>
</dbReference>
<dbReference type="SMART" id="SM00220">
    <property type="entry name" value="S_TKc"/>
    <property type="match status" value="1"/>
</dbReference>
<dbReference type="Pfam" id="PF00069">
    <property type="entry name" value="Pkinase"/>
    <property type="match status" value="1"/>
</dbReference>
<dbReference type="RefSeq" id="XP_030989665.1">
    <property type="nucleotide sequence ID" value="XM_031133024.1"/>
</dbReference>
<evidence type="ECO:0000313" key="2">
    <source>
        <dbReference type="EMBL" id="TPX07954.1"/>
    </source>
</evidence>
<dbReference type="OrthoDB" id="9992527at2759"/>
<evidence type="ECO:0000313" key="3">
    <source>
        <dbReference type="Proteomes" id="UP000319257"/>
    </source>
</evidence>
<dbReference type="SUPFAM" id="SSF56112">
    <property type="entry name" value="Protein kinase-like (PK-like)"/>
    <property type="match status" value="1"/>
</dbReference>
<name>A0A507ANM0_9PEZI</name>
<dbReference type="PANTHER" id="PTHR24359">
    <property type="entry name" value="SERINE/THREONINE-PROTEIN KINASE SBK1"/>
    <property type="match status" value="1"/>
</dbReference>